<name>A0A4S8INS2_MUSBA</name>
<organism evidence="1 2">
    <name type="scientific">Musa balbisiana</name>
    <name type="common">Banana</name>
    <dbReference type="NCBI Taxonomy" id="52838"/>
    <lineage>
        <taxon>Eukaryota</taxon>
        <taxon>Viridiplantae</taxon>
        <taxon>Streptophyta</taxon>
        <taxon>Embryophyta</taxon>
        <taxon>Tracheophyta</taxon>
        <taxon>Spermatophyta</taxon>
        <taxon>Magnoliopsida</taxon>
        <taxon>Liliopsida</taxon>
        <taxon>Zingiberales</taxon>
        <taxon>Musaceae</taxon>
        <taxon>Musa</taxon>
    </lineage>
</organism>
<keyword evidence="2" id="KW-1185">Reference proteome</keyword>
<dbReference type="EMBL" id="PYDT01000009">
    <property type="protein sequence ID" value="THU49242.1"/>
    <property type="molecule type" value="Genomic_DNA"/>
</dbReference>
<dbReference type="AlphaFoldDB" id="A0A4S8INS2"/>
<reference evidence="1 2" key="1">
    <citation type="journal article" date="2019" name="Nat. Plants">
        <title>Genome sequencing of Musa balbisiana reveals subgenome evolution and function divergence in polyploid bananas.</title>
        <authorList>
            <person name="Yao X."/>
        </authorList>
    </citation>
    <scope>NUCLEOTIDE SEQUENCE [LARGE SCALE GENOMIC DNA]</scope>
    <source>
        <strain evidence="2">cv. DH-PKW</strain>
        <tissue evidence="1">Leaves</tissue>
    </source>
</reference>
<evidence type="ECO:0000313" key="2">
    <source>
        <dbReference type="Proteomes" id="UP000317650"/>
    </source>
</evidence>
<dbReference type="InterPro" id="IPR027471">
    <property type="entry name" value="YbeD-like_sf"/>
</dbReference>
<dbReference type="InterPro" id="IPR007454">
    <property type="entry name" value="UPF0250_YbeD-like"/>
</dbReference>
<sequence length="132" mass="15148">MVIWLEALVAQTTNVVIGGTVIDDSTHEWLVLDKKVNLYPMLRRFTAIGTGDDELSNQWVNQKVSSRDKYVTANIGPIRVISSEQVQALYDAMRRYDRMKNKTRARDSSTQGCFREALLYIPQNHVKFNVNN</sequence>
<dbReference type="SUPFAM" id="SSF117991">
    <property type="entry name" value="YbeD/HP0495-like"/>
    <property type="match status" value="1"/>
</dbReference>
<evidence type="ECO:0000313" key="1">
    <source>
        <dbReference type="EMBL" id="THU49242.1"/>
    </source>
</evidence>
<dbReference type="Proteomes" id="UP000317650">
    <property type="component" value="Chromosome 6"/>
</dbReference>
<accession>A0A4S8INS2</accession>
<gene>
    <name evidence="1" type="ORF">C4D60_Mb06t07480</name>
</gene>
<dbReference type="PANTHER" id="PTHR34782">
    <property type="entry name" value="PHOSPHORIBOSYLFORMYLGLYCINAMIDINE SYNTHASE"/>
    <property type="match status" value="1"/>
</dbReference>
<comment type="caution">
    <text evidence="1">The sequence shown here is derived from an EMBL/GenBank/DDBJ whole genome shotgun (WGS) entry which is preliminary data.</text>
</comment>
<dbReference type="Pfam" id="PF04359">
    <property type="entry name" value="DUF493"/>
    <property type="match status" value="1"/>
</dbReference>
<protein>
    <submittedName>
        <fullName evidence="1">Uncharacterized protein</fullName>
    </submittedName>
</protein>
<proteinExistence type="predicted"/>
<dbReference type="PANTHER" id="PTHR34782:SF1">
    <property type="entry name" value="PHOSPHORIBOSYLFORMYLGLYCINAMIDINE SYNTHASE"/>
    <property type="match status" value="1"/>
</dbReference>